<dbReference type="GO" id="GO:0016747">
    <property type="term" value="F:acyltransferase activity, transferring groups other than amino-acyl groups"/>
    <property type="evidence" value="ECO:0007669"/>
    <property type="project" value="InterPro"/>
</dbReference>
<dbReference type="PANTHER" id="PTHR43072:SF23">
    <property type="entry name" value="UPF0039 PROTEIN C11D3.02C"/>
    <property type="match status" value="1"/>
</dbReference>
<dbReference type="STRING" id="1423810.FD19_GL001262"/>
<dbReference type="SUPFAM" id="SSF55729">
    <property type="entry name" value="Acyl-CoA N-acyltransferases (Nat)"/>
    <property type="match status" value="1"/>
</dbReference>
<keyword evidence="2" id="KW-0012">Acyltransferase</keyword>
<evidence type="ECO:0000313" key="5">
    <source>
        <dbReference type="Proteomes" id="UP000051789"/>
    </source>
</evidence>
<dbReference type="InterPro" id="IPR000182">
    <property type="entry name" value="GNAT_dom"/>
</dbReference>
<name>A0A0R2CGJ5_9LACO</name>
<dbReference type="PROSITE" id="PS51186">
    <property type="entry name" value="GNAT"/>
    <property type="match status" value="1"/>
</dbReference>
<evidence type="ECO:0000256" key="2">
    <source>
        <dbReference type="ARBA" id="ARBA00023315"/>
    </source>
</evidence>
<evidence type="ECO:0000256" key="1">
    <source>
        <dbReference type="ARBA" id="ARBA00022679"/>
    </source>
</evidence>
<dbReference type="InterPro" id="IPR016181">
    <property type="entry name" value="Acyl_CoA_acyltransferase"/>
</dbReference>
<reference evidence="4 5" key="1">
    <citation type="journal article" date="2015" name="Genome Announc.">
        <title>Expanding the biotechnology potential of lactobacilli through comparative genomics of 213 strains and associated genera.</title>
        <authorList>
            <person name="Sun Z."/>
            <person name="Harris H.M."/>
            <person name="McCann A."/>
            <person name="Guo C."/>
            <person name="Argimon S."/>
            <person name="Zhang W."/>
            <person name="Yang X."/>
            <person name="Jeffery I.B."/>
            <person name="Cooney J.C."/>
            <person name="Kagawa T.F."/>
            <person name="Liu W."/>
            <person name="Song Y."/>
            <person name="Salvetti E."/>
            <person name="Wrobel A."/>
            <person name="Rasinkangas P."/>
            <person name="Parkhill J."/>
            <person name="Rea M.C."/>
            <person name="O'Sullivan O."/>
            <person name="Ritari J."/>
            <person name="Douillard F.P."/>
            <person name="Paul Ross R."/>
            <person name="Yang R."/>
            <person name="Briner A.E."/>
            <person name="Felis G.E."/>
            <person name="de Vos W.M."/>
            <person name="Barrangou R."/>
            <person name="Klaenhammer T.R."/>
            <person name="Caufield P.W."/>
            <person name="Cui Y."/>
            <person name="Zhang H."/>
            <person name="O'Toole P.W."/>
        </authorList>
    </citation>
    <scope>NUCLEOTIDE SEQUENCE [LARGE SCALE GENOMIC DNA]</scope>
    <source>
        <strain evidence="4 5">DSM 22698</strain>
    </source>
</reference>
<keyword evidence="1 4" id="KW-0808">Transferase</keyword>
<evidence type="ECO:0000259" key="3">
    <source>
        <dbReference type="PROSITE" id="PS51186"/>
    </source>
</evidence>
<organism evidence="4 5">
    <name type="scientific">Lacticaseibacillus thailandensis DSM 22698 = JCM 13996</name>
    <dbReference type="NCBI Taxonomy" id="1423810"/>
    <lineage>
        <taxon>Bacteria</taxon>
        <taxon>Bacillati</taxon>
        <taxon>Bacillota</taxon>
        <taxon>Bacilli</taxon>
        <taxon>Lactobacillales</taxon>
        <taxon>Lactobacillaceae</taxon>
        <taxon>Lacticaseibacillus</taxon>
    </lineage>
</organism>
<gene>
    <name evidence="4" type="ORF">FD19_GL001262</name>
</gene>
<comment type="caution">
    <text evidence="4">The sequence shown here is derived from an EMBL/GenBank/DDBJ whole genome shotgun (WGS) entry which is preliminary data.</text>
</comment>
<dbReference type="Gene3D" id="3.40.630.30">
    <property type="match status" value="1"/>
</dbReference>
<proteinExistence type="predicted"/>
<evidence type="ECO:0000313" key="4">
    <source>
        <dbReference type="EMBL" id="KRM87110.1"/>
    </source>
</evidence>
<accession>A0A0R2CGJ5</accession>
<dbReference type="PANTHER" id="PTHR43072">
    <property type="entry name" value="N-ACETYLTRANSFERASE"/>
    <property type="match status" value="1"/>
</dbReference>
<dbReference type="EMBL" id="AYZK01000003">
    <property type="protein sequence ID" value="KRM87110.1"/>
    <property type="molecule type" value="Genomic_DNA"/>
</dbReference>
<dbReference type="PATRIC" id="fig|1423810.4.peg.1299"/>
<dbReference type="RefSeq" id="WP_054750315.1">
    <property type="nucleotide sequence ID" value="NZ_AYZK01000003.1"/>
</dbReference>
<protein>
    <submittedName>
        <fullName evidence="4">Phosphinothricin N-acetyltransferase</fullName>
    </submittedName>
</protein>
<keyword evidence="5" id="KW-1185">Reference proteome</keyword>
<dbReference type="OrthoDB" id="9798006at2"/>
<sequence length="168" mass="19277">MRIEFKYAQHQDLPQITDIYNQAIPGRQATADLEPVTVASKEAWFAAFTPDKYPIWLIMVDGNIAGWVSLEAFYGRPAYSHTAEISIYLDQHYQHQQLGQAALDFVFSQLPHLALDTIVAFVFHHNGPSQHLFTRNGFDRWGHLPRVALMDGQRRDLDILGRHFGKNM</sequence>
<dbReference type="Pfam" id="PF00583">
    <property type="entry name" value="Acetyltransf_1"/>
    <property type="match status" value="1"/>
</dbReference>
<dbReference type="AlphaFoldDB" id="A0A0R2CGJ5"/>
<dbReference type="Proteomes" id="UP000051789">
    <property type="component" value="Unassembled WGS sequence"/>
</dbReference>
<feature type="domain" description="N-acetyltransferase" evidence="3">
    <location>
        <begin position="3"/>
        <end position="156"/>
    </location>
</feature>